<dbReference type="EMBL" id="VWSH01000003">
    <property type="protein sequence ID" value="KAA5533487.1"/>
    <property type="molecule type" value="Genomic_DNA"/>
</dbReference>
<evidence type="ECO:0000313" key="1">
    <source>
        <dbReference type="EMBL" id="KAA5533487.1"/>
    </source>
</evidence>
<comment type="caution">
    <text evidence="1">The sequence shown here is derived from an EMBL/GenBank/DDBJ whole genome shotgun (WGS) entry which is preliminary data.</text>
</comment>
<dbReference type="AlphaFoldDB" id="A0A5M6CEK9"/>
<dbReference type="PROSITE" id="PS51257">
    <property type="entry name" value="PROKAR_LIPOPROTEIN"/>
    <property type="match status" value="1"/>
</dbReference>
<proteinExistence type="predicted"/>
<accession>A0A5M6CEK9</accession>
<name>A0A5M6CEK9_9BACT</name>
<evidence type="ECO:0000313" key="2">
    <source>
        <dbReference type="Proteomes" id="UP000323632"/>
    </source>
</evidence>
<evidence type="ECO:0008006" key="3">
    <source>
        <dbReference type="Google" id="ProtNLM"/>
    </source>
</evidence>
<reference evidence="1 2" key="1">
    <citation type="submission" date="2019-09" db="EMBL/GenBank/DDBJ databases">
        <title>Genome sequence and assembly of Taibaiella sp.</title>
        <authorList>
            <person name="Chhetri G."/>
        </authorList>
    </citation>
    <scope>NUCLEOTIDE SEQUENCE [LARGE SCALE GENOMIC DNA]</scope>
    <source>
        <strain evidence="1 2">KVB11</strain>
    </source>
</reference>
<dbReference type="Proteomes" id="UP000323632">
    <property type="component" value="Unassembled WGS sequence"/>
</dbReference>
<sequence>MKSVILLGTALIGFIAISSCQKDKAVNAPNTSTAINRTANTTKMKPILIFGPDRYRIYVQADASCVYTGGNCLDDIVIVAPKVKQLMNTIMDGGDYSAFIRTNMEDLSADIPGDYLQGVVDSKYTLAIDNNQSTGMQYLKFMDSKDFVLVIPIKK</sequence>
<organism evidence="1 2">
    <name type="scientific">Taibaiella lutea</name>
    <dbReference type="NCBI Taxonomy" id="2608001"/>
    <lineage>
        <taxon>Bacteria</taxon>
        <taxon>Pseudomonadati</taxon>
        <taxon>Bacteroidota</taxon>
        <taxon>Chitinophagia</taxon>
        <taxon>Chitinophagales</taxon>
        <taxon>Chitinophagaceae</taxon>
        <taxon>Taibaiella</taxon>
    </lineage>
</organism>
<gene>
    <name evidence="1" type="ORF">F0919_13175</name>
</gene>
<protein>
    <recommendedName>
        <fullName evidence="3">Lipoprotein</fullName>
    </recommendedName>
</protein>
<keyword evidence="2" id="KW-1185">Reference proteome</keyword>
<dbReference type="RefSeq" id="WP_150033234.1">
    <property type="nucleotide sequence ID" value="NZ_VWSH01000003.1"/>
</dbReference>